<dbReference type="InterPro" id="IPR050445">
    <property type="entry name" value="Bact_polysacc_biosynth/exp"/>
</dbReference>
<keyword evidence="4" id="KW-0547">Nucleotide-binding</keyword>
<dbReference type="InterPro" id="IPR025669">
    <property type="entry name" value="AAA_dom"/>
</dbReference>
<evidence type="ECO:0000256" key="8">
    <source>
        <dbReference type="ARBA" id="ARBA00051245"/>
    </source>
</evidence>
<dbReference type="InterPro" id="IPR005702">
    <property type="entry name" value="Wzc-like_C"/>
</dbReference>
<sequence>MSYTKKSTKNEDLFTSLVDLFFPFWPLLAILLLASFALAWGYKKYRTPTYGISATLIIKDENKGVDDSKMVESMNPFDSKKIVENEIKVLQSPDLMKKVVDTLNLYAPVYEKTTFFGLSIKSVSAYSSSPILVQIERPEKIVVPEDGPAKHYFNYDSSKKTLTVDGKAYPIDRWVHSPFGEVRFIENSHKVRPADSDLYFELVNPRSVTEAMLQSFEVIPPEKLSTVVNLFYEDAVPSRGEDVLNGLIKAYNQKDIQERNRLAANTMKFIEDRIKNVEGELNVLEGEIEKYRSDRGAVDLSEQGRLYLQDAGETDQKIADINLQLSILEKVENYIQSKDTEGSLVPSTLGIDDSVLTQLLQKLYDAEIRYERLKSTTGANNPLLSSLRDEINKIRPSILENVQSQKTNLQASLSNLSSTSGRYSSALKTIPEQERKLLEISRRKAVKNDLFAFLLQKREEMALSYVPGNSDNNVVTKAQASLKPISPKGFEIYGIAFFLAVGVWVGYVVIKEMMNNKILFRSEIEENTDLPVIGELSYVENDRQLSFKKPEDQVLIEQLRQLDANLGLYHRTFKKKKILVTSTLTGEGKSFVSQNLAYSLARSGKNVVLVDMDFRKPNTSETYGLLKNDGIVQFLGETAQFEDIVTPTELDENLFVTPAGTQGGDHTELLLNGRLELLFGELSERFDYIIMDSAPISLVSEGNLFAQFSDITLFVVRHAITPKRVVQRLGQKQTDKSLEHAAIVFNGLKKRGFVKETSGYGYGYGYKFDSSYYTAHK</sequence>
<keyword evidence="5" id="KW-0418">Kinase</keyword>
<evidence type="ECO:0000256" key="4">
    <source>
        <dbReference type="ARBA" id="ARBA00022741"/>
    </source>
</evidence>
<evidence type="ECO:0000256" key="7">
    <source>
        <dbReference type="ARBA" id="ARBA00023137"/>
    </source>
</evidence>
<evidence type="ECO:0000256" key="5">
    <source>
        <dbReference type="ARBA" id="ARBA00022777"/>
    </source>
</evidence>
<feature type="transmembrane region" description="Helical" evidence="10">
    <location>
        <begin position="492"/>
        <end position="510"/>
    </location>
</feature>
<dbReference type="Gene3D" id="3.40.50.300">
    <property type="entry name" value="P-loop containing nucleotide triphosphate hydrolases"/>
    <property type="match status" value="1"/>
</dbReference>
<protein>
    <recommendedName>
        <fullName evidence="2">non-specific protein-tyrosine kinase</fullName>
        <ecNumber evidence="2">2.7.10.2</ecNumber>
    </recommendedName>
</protein>
<dbReference type="NCBIfam" id="TIGR01007">
    <property type="entry name" value="eps_fam"/>
    <property type="match status" value="1"/>
</dbReference>
<comment type="caution">
    <text evidence="12">The sequence shown here is derived from an EMBL/GenBank/DDBJ whole genome shotgun (WGS) entry which is preliminary data.</text>
</comment>
<evidence type="ECO:0000256" key="10">
    <source>
        <dbReference type="SAM" id="Phobius"/>
    </source>
</evidence>
<dbReference type="EC" id="2.7.10.2" evidence="2"/>
<gene>
    <name evidence="12" type="ORF">RQM65_05365</name>
</gene>
<keyword evidence="10" id="KW-1133">Transmembrane helix</keyword>
<keyword evidence="9" id="KW-0175">Coiled coil</keyword>
<dbReference type="EMBL" id="JAVTTP010000001">
    <property type="protein sequence ID" value="MDT7828092.1"/>
    <property type="molecule type" value="Genomic_DNA"/>
</dbReference>
<feature type="domain" description="AAA" evidence="11">
    <location>
        <begin position="576"/>
        <end position="696"/>
    </location>
</feature>
<proteinExistence type="inferred from homology"/>
<dbReference type="PANTHER" id="PTHR32309:SF13">
    <property type="entry name" value="FERRIC ENTEROBACTIN TRANSPORT PROTEIN FEPE"/>
    <property type="match status" value="1"/>
</dbReference>
<keyword evidence="10" id="KW-0472">Membrane</keyword>
<organism evidence="12 13">
    <name type="scientific">Pricia mediterranea</name>
    <dbReference type="NCBI Taxonomy" id="3076079"/>
    <lineage>
        <taxon>Bacteria</taxon>
        <taxon>Pseudomonadati</taxon>
        <taxon>Bacteroidota</taxon>
        <taxon>Flavobacteriia</taxon>
        <taxon>Flavobacteriales</taxon>
        <taxon>Flavobacteriaceae</taxon>
        <taxon>Pricia</taxon>
    </lineage>
</organism>
<dbReference type="GO" id="GO:0004715">
    <property type="term" value="F:non-membrane spanning protein tyrosine kinase activity"/>
    <property type="evidence" value="ECO:0007669"/>
    <property type="project" value="UniProtKB-EC"/>
</dbReference>
<keyword evidence="10" id="KW-0812">Transmembrane</keyword>
<name>A0ABU3L3T1_9FLAO</name>
<evidence type="ECO:0000256" key="1">
    <source>
        <dbReference type="ARBA" id="ARBA00007316"/>
    </source>
</evidence>
<keyword evidence="7" id="KW-0829">Tyrosine-protein kinase</keyword>
<dbReference type="Pfam" id="PF13614">
    <property type="entry name" value="AAA_31"/>
    <property type="match status" value="1"/>
</dbReference>
<comment type="catalytic activity">
    <reaction evidence="8">
        <text>L-tyrosyl-[protein] + ATP = O-phospho-L-tyrosyl-[protein] + ADP + H(+)</text>
        <dbReference type="Rhea" id="RHEA:10596"/>
        <dbReference type="Rhea" id="RHEA-COMP:10136"/>
        <dbReference type="Rhea" id="RHEA-COMP:20101"/>
        <dbReference type="ChEBI" id="CHEBI:15378"/>
        <dbReference type="ChEBI" id="CHEBI:30616"/>
        <dbReference type="ChEBI" id="CHEBI:46858"/>
        <dbReference type="ChEBI" id="CHEBI:61978"/>
        <dbReference type="ChEBI" id="CHEBI:456216"/>
        <dbReference type="EC" id="2.7.10.2"/>
    </reaction>
</comment>
<evidence type="ECO:0000256" key="2">
    <source>
        <dbReference type="ARBA" id="ARBA00011903"/>
    </source>
</evidence>
<dbReference type="Proteomes" id="UP001250656">
    <property type="component" value="Unassembled WGS sequence"/>
</dbReference>
<evidence type="ECO:0000313" key="13">
    <source>
        <dbReference type="Proteomes" id="UP001250656"/>
    </source>
</evidence>
<evidence type="ECO:0000256" key="9">
    <source>
        <dbReference type="SAM" id="Coils"/>
    </source>
</evidence>
<evidence type="ECO:0000259" key="11">
    <source>
        <dbReference type="Pfam" id="PF13614"/>
    </source>
</evidence>
<evidence type="ECO:0000313" key="12">
    <source>
        <dbReference type="EMBL" id="MDT7828092.1"/>
    </source>
</evidence>
<keyword evidence="3 12" id="KW-0808">Transferase</keyword>
<dbReference type="InterPro" id="IPR027417">
    <property type="entry name" value="P-loop_NTPase"/>
</dbReference>
<feature type="transmembrane region" description="Helical" evidence="10">
    <location>
        <begin position="20"/>
        <end position="42"/>
    </location>
</feature>
<reference evidence="12 13" key="1">
    <citation type="submission" date="2023-09" db="EMBL/GenBank/DDBJ databases">
        <title>Novel taxa isolated from Blanes Bay.</title>
        <authorList>
            <person name="Rey-Velasco X."/>
            <person name="Lucena T."/>
        </authorList>
    </citation>
    <scope>NUCLEOTIDE SEQUENCE [LARGE SCALE GENOMIC DNA]</scope>
    <source>
        <strain evidence="12 13">S334</strain>
    </source>
</reference>
<dbReference type="SUPFAM" id="SSF52540">
    <property type="entry name" value="P-loop containing nucleoside triphosphate hydrolases"/>
    <property type="match status" value="1"/>
</dbReference>
<feature type="coiled-coil region" evidence="9">
    <location>
        <begin position="356"/>
        <end position="419"/>
    </location>
</feature>
<accession>A0ABU3L3T1</accession>
<evidence type="ECO:0000256" key="6">
    <source>
        <dbReference type="ARBA" id="ARBA00022840"/>
    </source>
</evidence>
<dbReference type="PANTHER" id="PTHR32309">
    <property type="entry name" value="TYROSINE-PROTEIN KINASE"/>
    <property type="match status" value="1"/>
</dbReference>
<feature type="coiled-coil region" evidence="9">
    <location>
        <begin position="267"/>
        <end position="294"/>
    </location>
</feature>
<comment type="similarity">
    <text evidence="1">Belongs to the CpsD/CapB family.</text>
</comment>
<evidence type="ECO:0000256" key="3">
    <source>
        <dbReference type="ARBA" id="ARBA00022679"/>
    </source>
</evidence>
<keyword evidence="13" id="KW-1185">Reference proteome</keyword>
<dbReference type="CDD" id="cd05387">
    <property type="entry name" value="BY-kinase"/>
    <property type="match status" value="1"/>
</dbReference>
<dbReference type="RefSeq" id="WP_314013219.1">
    <property type="nucleotide sequence ID" value="NZ_JAVTTP010000001.1"/>
</dbReference>
<keyword evidence="6" id="KW-0067">ATP-binding</keyword>